<evidence type="ECO:0000313" key="7">
    <source>
        <dbReference type="EMBL" id="CAH1111832.1"/>
    </source>
</evidence>
<dbReference type="AlphaFoldDB" id="A0A9P0GIB1"/>
<keyword evidence="8" id="KW-1185">Reference proteome</keyword>
<evidence type="ECO:0000259" key="5">
    <source>
        <dbReference type="PROSITE" id="PS00623"/>
    </source>
</evidence>
<evidence type="ECO:0000313" key="8">
    <source>
        <dbReference type="Proteomes" id="UP001153636"/>
    </source>
</evidence>
<dbReference type="GO" id="GO:0016614">
    <property type="term" value="F:oxidoreductase activity, acting on CH-OH group of donors"/>
    <property type="evidence" value="ECO:0007669"/>
    <property type="project" value="InterPro"/>
</dbReference>
<dbReference type="InterPro" id="IPR012132">
    <property type="entry name" value="GMC_OxRdtase"/>
</dbReference>
<protein>
    <recommendedName>
        <fullName evidence="5 6">Glucose-methanol-choline oxidoreductase N-terminal domain-containing protein</fullName>
    </recommendedName>
</protein>
<evidence type="ECO:0000259" key="6">
    <source>
        <dbReference type="PROSITE" id="PS00624"/>
    </source>
</evidence>
<feature type="active site" description="Proton donor" evidence="2">
    <location>
        <position position="426"/>
    </location>
</feature>
<feature type="active site" description="Proton acceptor" evidence="2">
    <location>
        <position position="470"/>
    </location>
</feature>
<evidence type="ECO:0000256" key="2">
    <source>
        <dbReference type="PIRSR" id="PIRSR000137-1"/>
    </source>
</evidence>
<dbReference type="Pfam" id="PF05199">
    <property type="entry name" value="GMC_oxred_C"/>
    <property type="match status" value="1"/>
</dbReference>
<evidence type="ECO:0000256" key="3">
    <source>
        <dbReference type="PIRSR" id="PIRSR000137-2"/>
    </source>
</evidence>
<gene>
    <name evidence="7" type="ORF">PSYICH_LOCUS12477</name>
</gene>
<dbReference type="InterPro" id="IPR000172">
    <property type="entry name" value="GMC_OxRdtase_N"/>
</dbReference>
<keyword evidence="3 4" id="KW-0274">FAD</keyword>
<sequence length="494" mass="55490">MKIGSEDRQCVVHRGKGIGGTSLINQLIYSRGNPTDYDTWAEIVGDPSWRYENVLEFFKKSEDFHKTNPDAPVDWEYHGRDGNLYTNFHIPPSNFTKLFLQANKEFGKNITDYNGKEQLGATILQLNTKAGKRFDQASAFIKPLTMRHNLIVSEGSYAIKIEINTNTKTTTSVLFTKNKKTYRAKVNLEVVLSAGAISSPQLLMLSGIGPKNHLKIKHIPLIQDLEVGSRLKDHIFCPLTFSSNLTSPEEALTQEIKEYIRGFGDLTAGNPLDAAGWYKTDFEKNPSYPDIEIIPTTSAETELGRKFLSWNQETWNDINNNKVNDPFGLSVVLLRTKSAGSVRLKNGNPYNYPDIDSNPLSDVKSKDIKTLYQGIKLALKVIEMPTFRKIDAKLRVTRLNACSNFRYLSNRFWYCYIRHMSIPAFHPVGTCPSGRDPGEAAVVNGNLNVFGVKNLRVADASVIPFTFSGHPNAICTMIGEKLSEAIKIDYKIYS</sequence>
<dbReference type="InterPro" id="IPR036188">
    <property type="entry name" value="FAD/NAD-bd_sf"/>
</dbReference>
<dbReference type="PANTHER" id="PTHR11552">
    <property type="entry name" value="GLUCOSE-METHANOL-CHOLINE GMC OXIDOREDUCTASE"/>
    <property type="match status" value="1"/>
</dbReference>
<name>A0A9P0GIB1_9CUCU</name>
<feature type="domain" description="Glucose-methanol-choline oxidoreductase N-terminal" evidence="5">
    <location>
        <begin position="15"/>
        <end position="38"/>
    </location>
</feature>
<dbReference type="PROSITE" id="PS00624">
    <property type="entry name" value="GMC_OXRED_2"/>
    <property type="match status" value="1"/>
</dbReference>
<dbReference type="OrthoDB" id="269227at2759"/>
<dbReference type="PANTHER" id="PTHR11552:SF158">
    <property type="entry name" value="GH23626P-RELATED"/>
    <property type="match status" value="1"/>
</dbReference>
<dbReference type="SUPFAM" id="SSF54373">
    <property type="entry name" value="FAD-linked reductases, C-terminal domain"/>
    <property type="match status" value="1"/>
</dbReference>
<feature type="domain" description="Glucose-methanol-choline oxidoreductase N-terminal" evidence="6">
    <location>
        <begin position="195"/>
        <end position="209"/>
    </location>
</feature>
<reference evidence="7" key="1">
    <citation type="submission" date="2022-01" db="EMBL/GenBank/DDBJ databases">
        <authorList>
            <person name="King R."/>
        </authorList>
    </citation>
    <scope>NUCLEOTIDE SEQUENCE</scope>
</reference>
<dbReference type="Pfam" id="PF00732">
    <property type="entry name" value="GMC_oxred_N"/>
    <property type="match status" value="1"/>
</dbReference>
<dbReference type="GO" id="GO:0050660">
    <property type="term" value="F:flavin adenine dinucleotide binding"/>
    <property type="evidence" value="ECO:0007669"/>
    <property type="project" value="InterPro"/>
</dbReference>
<dbReference type="PIRSF" id="PIRSF000137">
    <property type="entry name" value="Alcohol_oxidase"/>
    <property type="match status" value="1"/>
</dbReference>
<dbReference type="EMBL" id="OV651818">
    <property type="protein sequence ID" value="CAH1111832.1"/>
    <property type="molecule type" value="Genomic_DNA"/>
</dbReference>
<dbReference type="SUPFAM" id="SSF51905">
    <property type="entry name" value="FAD/NAD(P)-binding domain"/>
    <property type="match status" value="1"/>
</dbReference>
<comment type="cofactor">
    <cofactor evidence="3">
        <name>FAD</name>
        <dbReference type="ChEBI" id="CHEBI:57692"/>
    </cofactor>
</comment>
<dbReference type="PROSITE" id="PS00623">
    <property type="entry name" value="GMC_OXRED_1"/>
    <property type="match status" value="1"/>
</dbReference>
<dbReference type="Proteomes" id="UP001153636">
    <property type="component" value="Chromosome 6"/>
</dbReference>
<proteinExistence type="inferred from homology"/>
<evidence type="ECO:0000256" key="1">
    <source>
        <dbReference type="ARBA" id="ARBA00010790"/>
    </source>
</evidence>
<organism evidence="7 8">
    <name type="scientific">Psylliodes chrysocephalus</name>
    <dbReference type="NCBI Taxonomy" id="3402493"/>
    <lineage>
        <taxon>Eukaryota</taxon>
        <taxon>Metazoa</taxon>
        <taxon>Ecdysozoa</taxon>
        <taxon>Arthropoda</taxon>
        <taxon>Hexapoda</taxon>
        <taxon>Insecta</taxon>
        <taxon>Pterygota</taxon>
        <taxon>Neoptera</taxon>
        <taxon>Endopterygota</taxon>
        <taxon>Coleoptera</taxon>
        <taxon>Polyphaga</taxon>
        <taxon>Cucujiformia</taxon>
        <taxon>Chrysomeloidea</taxon>
        <taxon>Chrysomelidae</taxon>
        <taxon>Galerucinae</taxon>
        <taxon>Alticini</taxon>
        <taxon>Psylliodes</taxon>
    </lineage>
</organism>
<evidence type="ECO:0000256" key="4">
    <source>
        <dbReference type="RuleBase" id="RU003968"/>
    </source>
</evidence>
<accession>A0A9P0GIB1</accession>
<dbReference type="InterPro" id="IPR007867">
    <property type="entry name" value="GMC_OxRtase_C"/>
</dbReference>
<comment type="similarity">
    <text evidence="1 4">Belongs to the GMC oxidoreductase family.</text>
</comment>
<feature type="binding site" evidence="3">
    <location>
        <position position="21"/>
    </location>
    <ligand>
        <name>FAD</name>
        <dbReference type="ChEBI" id="CHEBI:57692"/>
    </ligand>
</feature>
<keyword evidence="4" id="KW-0285">Flavoprotein</keyword>
<dbReference type="Gene3D" id="3.30.560.10">
    <property type="entry name" value="Glucose Oxidase, domain 3"/>
    <property type="match status" value="1"/>
</dbReference>
<dbReference type="Gene3D" id="3.50.50.60">
    <property type="entry name" value="FAD/NAD(P)-binding domain"/>
    <property type="match status" value="1"/>
</dbReference>